<dbReference type="InterPro" id="IPR027417">
    <property type="entry name" value="P-loop_NTPase"/>
</dbReference>
<proteinExistence type="inferred from homology"/>
<dbReference type="PANTHER" id="PTHR42908:SF8">
    <property type="entry name" value="TR-TYPE G DOMAIN-CONTAINING PROTEIN"/>
    <property type="match status" value="1"/>
</dbReference>
<dbReference type="GO" id="GO:0010467">
    <property type="term" value="P:gene expression"/>
    <property type="evidence" value="ECO:0007669"/>
    <property type="project" value="UniProtKB-ARBA"/>
</dbReference>
<dbReference type="Gene3D" id="2.40.50.250">
    <property type="entry name" value="bipa protein"/>
    <property type="match status" value="1"/>
</dbReference>
<protein>
    <recommendedName>
        <fullName evidence="4">Large ribosomal subunit assembly factor BipA</fullName>
        <ecNumber evidence="4">3.6.5.-</ecNumber>
    </recommendedName>
    <alternativeName>
        <fullName evidence="4">GTP-binding protein BipA</fullName>
    </alternativeName>
</protein>
<dbReference type="InterPro" id="IPR000640">
    <property type="entry name" value="EFG_V-like"/>
</dbReference>
<dbReference type="HAMAP" id="MF_00849">
    <property type="entry name" value="BipA"/>
    <property type="match status" value="1"/>
</dbReference>
<keyword evidence="7" id="KW-1185">Reference proteome</keyword>
<dbReference type="GO" id="GO:0043022">
    <property type="term" value="F:ribosome binding"/>
    <property type="evidence" value="ECO:0007669"/>
    <property type="project" value="UniProtKB-UniRule"/>
</dbReference>
<dbReference type="GO" id="GO:0005525">
    <property type="term" value="F:GTP binding"/>
    <property type="evidence" value="ECO:0007669"/>
    <property type="project" value="UniProtKB-UniRule"/>
</dbReference>
<dbReference type="Pfam" id="PF21018">
    <property type="entry name" value="BipA_C"/>
    <property type="match status" value="1"/>
</dbReference>
<dbReference type="CDD" id="cd03710">
    <property type="entry name" value="BipA_TypA_C"/>
    <property type="match status" value="1"/>
</dbReference>
<dbReference type="GO" id="GO:0005829">
    <property type="term" value="C:cytosol"/>
    <property type="evidence" value="ECO:0007669"/>
    <property type="project" value="TreeGrafter"/>
</dbReference>
<dbReference type="InterPro" id="IPR042116">
    <property type="entry name" value="TypA/BipA_C"/>
</dbReference>
<feature type="binding site" evidence="4">
    <location>
        <begin position="132"/>
        <end position="135"/>
    </location>
    <ligand>
        <name>GTP</name>
        <dbReference type="ChEBI" id="CHEBI:37565"/>
    </ligand>
</feature>
<gene>
    <name evidence="4" type="primary">bipA</name>
    <name evidence="6" type="ORF">EDC14_1015124</name>
</gene>
<dbReference type="InterPro" id="IPR009000">
    <property type="entry name" value="Transl_B-barrel_sf"/>
</dbReference>
<dbReference type="EMBL" id="SLUN01000015">
    <property type="protein sequence ID" value="TCL66581.1"/>
    <property type="molecule type" value="Genomic_DNA"/>
</dbReference>
<name>A0A4R1RK74_HYDET</name>
<comment type="catalytic activity">
    <reaction evidence="3 4">
        <text>GTP + H2O = GDP + phosphate + H(+)</text>
        <dbReference type="Rhea" id="RHEA:19669"/>
        <dbReference type="ChEBI" id="CHEBI:15377"/>
        <dbReference type="ChEBI" id="CHEBI:15378"/>
        <dbReference type="ChEBI" id="CHEBI:37565"/>
        <dbReference type="ChEBI" id="CHEBI:43474"/>
        <dbReference type="ChEBI" id="CHEBI:58189"/>
    </reaction>
</comment>
<keyword evidence="4" id="KW-0690">Ribosome biogenesis</keyword>
<keyword evidence="4" id="KW-0694">RNA-binding</keyword>
<dbReference type="EC" id="3.6.5.-" evidence="4"/>
<dbReference type="FunFam" id="3.30.70.240:FF:000002">
    <property type="entry name" value="GTP-binding protein TypA"/>
    <property type="match status" value="1"/>
</dbReference>
<evidence type="ECO:0000256" key="4">
    <source>
        <dbReference type="HAMAP-Rule" id="MF_00849"/>
    </source>
</evidence>
<dbReference type="InterPro" id="IPR005225">
    <property type="entry name" value="Small_GTP-bd"/>
</dbReference>
<feature type="domain" description="Tr-type G" evidence="5">
    <location>
        <begin position="7"/>
        <end position="202"/>
    </location>
</feature>
<accession>A0A4R1RK74</accession>
<dbReference type="Pfam" id="PF00009">
    <property type="entry name" value="GTP_EFTU"/>
    <property type="match status" value="1"/>
</dbReference>
<evidence type="ECO:0000256" key="2">
    <source>
        <dbReference type="ARBA" id="ARBA00023134"/>
    </source>
</evidence>
<dbReference type="PROSITE" id="PS00301">
    <property type="entry name" value="G_TR_1"/>
    <property type="match status" value="1"/>
</dbReference>
<keyword evidence="4" id="KW-0963">Cytoplasm</keyword>
<dbReference type="GO" id="GO:0000027">
    <property type="term" value="P:ribosomal large subunit assembly"/>
    <property type="evidence" value="ECO:0007669"/>
    <property type="project" value="UniProtKB-UniRule"/>
</dbReference>
<dbReference type="CDD" id="cd16263">
    <property type="entry name" value="BipA_III"/>
    <property type="match status" value="1"/>
</dbReference>
<dbReference type="GO" id="GO:0003924">
    <property type="term" value="F:GTPase activity"/>
    <property type="evidence" value="ECO:0007669"/>
    <property type="project" value="UniProtKB-UniRule"/>
</dbReference>
<dbReference type="InterPro" id="IPR000795">
    <property type="entry name" value="T_Tr_GTP-bd_dom"/>
</dbReference>
<dbReference type="CDD" id="cd01891">
    <property type="entry name" value="TypA_BipA"/>
    <property type="match status" value="1"/>
</dbReference>
<dbReference type="InterPro" id="IPR047042">
    <property type="entry name" value="BipA_II"/>
</dbReference>
<dbReference type="NCBIfam" id="TIGR01394">
    <property type="entry name" value="TypA_BipA"/>
    <property type="match status" value="1"/>
</dbReference>
<evidence type="ECO:0000259" key="5">
    <source>
        <dbReference type="PROSITE" id="PS51722"/>
    </source>
</evidence>
<dbReference type="GO" id="GO:0019843">
    <property type="term" value="F:rRNA binding"/>
    <property type="evidence" value="ECO:0007669"/>
    <property type="project" value="UniProtKB-KW"/>
</dbReference>
<dbReference type="InterPro" id="IPR047041">
    <property type="entry name" value="BipA_GTP-bd_dom"/>
</dbReference>
<dbReference type="RefSeq" id="WP_132014815.1">
    <property type="nucleotide sequence ID" value="NZ_SLUN01000015.1"/>
</dbReference>
<comment type="subunit">
    <text evidence="4">Monomer.</text>
</comment>
<evidence type="ECO:0000256" key="1">
    <source>
        <dbReference type="ARBA" id="ARBA00022741"/>
    </source>
</evidence>
<dbReference type="SUPFAM" id="SSF54980">
    <property type="entry name" value="EF-G C-terminal domain-like"/>
    <property type="match status" value="2"/>
</dbReference>
<evidence type="ECO:0000313" key="7">
    <source>
        <dbReference type="Proteomes" id="UP000295008"/>
    </source>
</evidence>
<keyword evidence="2 4" id="KW-0342">GTP-binding</keyword>
<keyword evidence="4" id="KW-0699">rRNA-binding</keyword>
<evidence type="ECO:0000313" key="6">
    <source>
        <dbReference type="EMBL" id="TCL66581.1"/>
    </source>
</evidence>
<dbReference type="NCBIfam" id="TIGR00231">
    <property type="entry name" value="small_GTP"/>
    <property type="match status" value="1"/>
</dbReference>
<dbReference type="PRINTS" id="PR00315">
    <property type="entry name" value="ELONGATNFCT"/>
</dbReference>
<dbReference type="CDD" id="cd03691">
    <property type="entry name" value="BipA_TypA_II"/>
    <property type="match status" value="1"/>
</dbReference>
<keyword evidence="1 4" id="KW-0547">Nucleotide-binding</keyword>
<feature type="binding site" evidence="4">
    <location>
        <begin position="19"/>
        <end position="24"/>
    </location>
    <ligand>
        <name>GTP</name>
        <dbReference type="ChEBI" id="CHEBI:37565"/>
    </ligand>
</feature>
<dbReference type="Gene3D" id="2.40.30.10">
    <property type="entry name" value="Translation factors"/>
    <property type="match status" value="1"/>
</dbReference>
<dbReference type="Pfam" id="PF00679">
    <property type="entry name" value="EFG_C"/>
    <property type="match status" value="1"/>
</dbReference>
<dbReference type="SUPFAM" id="SSF50447">
    <property type="entry name" value="Translation proteins"/>
    <property type="match status" value="1"/>
</dbReference>
<dbReference type="Gene3D" id="3.30.70.870">
    <property type="entry name" value="Elongation Factor G (Translational Gtpase), domain 3"/>
    <property type="match status" value="1"/>
</dbReference>
<dbReference type="InterPro" id="IPR048876">
    <property type="entry name" value="BipA_C"/>
</dbReference>
<sequence>MPIKTSDQIRNIAIIAHVDHGKTTLVDCMLRQSGIFRENEKVVERVMDSNDLERERGITILSKNTAVYYNEMKINIVDTPGHADFGGEVERVLRMVDGALLLVDAFEGPMAQTKFVLRKALEVGLKVIVVINKIDRPDARVSEVLDEVFDLFVELEADDWQLDFPVIYTSARQGVASLDPEHPGRNMQPLFEMIQTEIPAPSGDPEAPLQLQITTLDYDDYVGRIGIGRISGGTLKAGQQVSLCKQDGSVELIKIGKVWIYEGLKRKEADDAVSVGEIVALAGLGPVNIGETVSDAENPAPLPLLTIDEPTLTMTFMVNDSPFAGREGKYVTSRHLRDRLFKEAETNVSMKVAETATPDAFQVSGRGELHLGILIETMRREGYELQVSKPEPILKKVNGQTYEPYERLFISTPEEFSGRVIENLGRRRAEMLNMHPVGIGQLRIEFLVPARGLVGFRSEFLTETKGEGIMHHLFERYGPWKGEISGRQRGVLIAFETGDASAYGIHNVEERGSLFVQPTEKVYAGMIVGENAREGDLDVNVCKKKHLTNMRASTADEGIKLTPPRLFSLEQAMEYIEDDELVEITPQSIRMRKKILDRSERERSNKRSRDNA</sequence>
<dbReference type="SMART" id="SM00838">
    <property type="entry name" value="EFG_C"/>
    <property type="match status" value="1"/>
</dbReference>
<reference evidence="6 7" key="1">
    <citation type="submission" date="2019-03" db="EMBL/GenBank/DDBJ databases">
        <title>Genomic Encyclopedia of Type Strains, Phase IV (KMG-IV): sequencing the most valuable type-strain genomes for metagenomic binning, comparative biology and taxonomic classification.</title>
        <authorList>
            <person name="Goeker M."/>
        </authorList>
    </citation>
    <scope>NUCLEOTIDE SEQUENCE [LARGE SCALE GENOMIC DNA]</scope>
    <source>
        <strain evidence="6 7">LX-B</strain>
    </source>
</reference>
<dbReference type="AlphaFoldDB" id="A0A4R1RK74"/>
<dbReference type="FunFam" id="3.40.50.300:FF:000055">
    <property type="entry name" value="GTP-binding protein TypA"/>
    <property type="match status" value="1"/>
</dbReference>
<comment type="similarity">
    <text evidence="4">Belongs to the TRAFAC class translation factor GTPase superfamily. Classic translation factor GTPase family. BipA subfamily.</text>
</comment>
<dbReference type="OrthoDB" id="9804431at2"/>
<evidence type="ECO:0000256" key="3">
    <source>
        <dbReference type="ARBA" id="ARBA00048548"/>
    </source>
</evidence>
<dbReference type="InterPro" id="IPR035647">
    <property type="entry name" value="EFG_III/V"/>
</dbReference>
<dbReference type="FunFam" id="3.30.70.870:FF:000003">
    <property type="entry name" value="GTP-binding protein TypA"/>
    <property type="match status" value="1"/>
</dbReference>
<dbReference type="Proteomes" id="UP000295008">
    <property type="component" value="Unassembled WGS sequence"/>
</dbReference>
<dbReference type="GO" id="GO:1990904">
    <property type="term" value="C:ribonucleoprotein complex"/>
    <property type="evidence" value="ECO:0007669"/>
    <property type="project" value="TreeGrafter"/>
</dbReference>
<dbReference type="Gene3D" id="3.30.70.240">
    <property type="match status" value="1"/>
</dbReference>
<dbReference type="Gene3D" id="3.40.50.300">
    <property type="entry name" value="P-loop containing nucleotide triphosphate hydrolases"/>
    <property type="match status" value="1"/>
</dbReference>
<keyword evidence="4" id="KW-0820">tRNA-binding</keyword>
<dbReference type="FunFam" id="2.40.50.250:FF:000001">
    <property type="entry name" value="GTP-binding protein TypA"/>
    <property type="match status" value="1"/>
</dbReference>
<comment type="caution">
    <text evidence="6">The sequence shown here is derived from an EMBL/GenBank/DDBJ whole genome shotgun (WGS) entry which is preliminary data.</text>
</comment>
<dbReference type="InterPro" id="IPR035651">
    <property type="entry name" value="BipA_V"/>
</dbReference>
<dbReference type="SUPFAM" id="SSF52540">
    <property type="entry name" value="P-loop containing nucleoside triphosphate hydrolases"/>
    <property type="match status" value="1"/>
</dbReference>
<dbReference type="PANTHER" id="PTHR42908">
    <property type="entry name" value="TRANSLATION ELONGATION FACTOR-RELATED"/>
    <property type="match status" value="1"/>
</dbReference>
<dbReference type="InterPro" id="IPR047043">
    <property type="entry name" value="BipA_III"/>
</dbReference>
<organism evidence="6 7">
    <name type="scientific">Hydrogenispora ethanolica</name>
    <dbReference type="NCBI Taxonomy" id="1082276"/>
    <lineage>
        <taxon>Bacteria</taxon>
        <taxon>Bacillati</taxon>
        <taxon>Bacillota</taxon>
        <taxon>Hydrogenispora</taxon>
    </lineage>
</organism>
<comment type="function">
    <text evidence="4">A 50S ribosomal subunit assembly protein with GTPase activity, required for 50S subunit assembly at low temperatures, may also play a role in translation. Binds GTP and analogs. Binds the 70S ribosome between the 30S and 50S subunits, in a similar position as ribosome-bound EF-G; it contacts a number of ribosomal proteins, both rRNAs and the A-site tRNA.</text>
</comment>
<dbReference type="FunFam" id="2.40.30.10:FF:000016">
    <property type="entry name" value="GTP-binding protein TypA"/>
    <property type="match status" value="1"/>
</dbReference>
<dbReference type="GO" id="GO:0000049">
    <property type="term" value="F:tRNA binding"/>
    <property type="evidence" value="ECO:0007669"/>
    <property type="project" value="UniProtKB-KW"/>
</dbReference>
<comment type="subcellular location">
    <subcellularLocation>
        <location evidence="4">Cytoplasm</location>
    </subcellularLocation>
    <text evidence="4">Binds to ribosomes.</text>
</comment>
<dbReference type="GO" id="GO:0009409">
    <property type="term" value="P:response to cold"/>
    <property type="evidence" value="ECO:0007669"/>
    <property type="project" value="UniProtKB-ARBA"/>
</dbReference>
<dbReference type="InterPro" id="IPR031157">
    <property type="entry name" value="G_TR_CS"/>
</dbReference>
<keyword evidence="4" id="KW-0378">Hydrolase</keyword>
<dbReference type="PROSITE" id="PS51722">
    <property type="entry name" value="G_TR_2"/>
    <property type="match status" value="1"/>
</dbReference>
<dbReference type="InterPro" id="IPR006298">
    <property type="entry name" value="BipA"/>
</dbReference>